<dbReference type="AlphaFoldDB" id="A0AAD9K3S3"/>
<organism evidence="9 10">
    <name type="scientific">Paralvinella palmiformis</name>
    <dbReference type="NCBI Taxonomy" id="53620"/>
    <lineage>
        <taxon>Eukaryota</taxon>
        <taxon>Metazoa</taxon>
        <taxon>Spiralia</taxon>
        <taxon>Lophotrochozoa</taxon>
        <taxon>Annelida</taxon>
        <taxon>Polychaeta</taxon>
        <taxon>Sedentaria</taxon>
        <taxon>Canalipalpata</taxon>
        <taxon>Terebellida</taxon>
        <taxon>Terebelliformia</taxon>
        <taxon>Alvinellidae</taxon>
        <taxon>Paralvinella</taxon>
    </lineage>
</organism>
<keyword evidence="6" id="KW-0274">FAD</keyword>
<dbReference type="Gene3D" id="3.50.50.60">
    <property type="entry name" value="FAD/NAD(P)-binding domain"/>
    <property type="match status" value="1"/>
</dbReference>
<comment type="cofactor">
    <cofactor evidence="1">
        <name>FAD</name>
        <dbReference type="ChEBI" id="CHEBI:57692"/>
    </cofactor>
</comment>
<evidence type="ECO:0000313" key="10">
    <source>
        <dbReference type="Proteomes" id="UP001208570"/>
    </source>
</evidence>
<dbReference type="GO" id="GO:0005737">
    <property type="term" value="C:cytoplasm"/>
    <property type="evidence" value="ECO:0007669"/>
    <property type="project" value="UniProtKB-SubCell"/>
</dbReference>
<evidence type="ECO:0000259" key="8">
    <source>
        <dbReference type="Pfam" id="PF01593"/>
    </source>
</evidence>
<proteinExistence type="inferred from homology"/>
<keyword evidence="10" id="KW-1185">Reference proteome</keyword>
<comment type="caution">
    <text evidence="9">The sequence shown here is derived from an EMBL/GenBank/DDBJ whole genome shotgun (WGS) entry which is preliminary data.</text>
</comment>
<dbReference type="GO" id="GO:0046592">
    <property type="term" value="F:polyamine oxidase activity"/>
    <property type="evidence" value="ECO:0007669"/>
    <property type="project" value="TreeGrafter"/>
</dbReference>
<gene>
    <name evidence="9" type="ORF">LSH36_80g04020</name>
</gene>
<dbReference type="InterPro" id="IPR002937">
    <property type="entry name" value="Amino_oxidase"/>
</dbReference>
<evidence type="ECO:0000256" key="5">
    <source>
        <dbReference type="ARBA" id="ARBA00022630"/>
    </source>
</evidence>
<evidence type="ECO:0000256" key="3">
    <source>
        <dbReference type="ARBA" id="ARBA00005995"/>
    </source>
</evidence>
<feature type="domain" description="Amine oxidase" evidence="8">
    <location>
        <begin position="35"/>
        <end position="299"/>
    </location>
</feature>
<reference evidence="9" key="1">
    <citation type="journal article" date="2023" name="Mol. Biol. Evol.">
        <title>Third-Generation Sequencing Reveals the Adaptive Role of the Epigenome in Three Deep-Sea Polychaetes.</title>
        <authorList>
            <person name="Perez M."/>
            <person name="Aroh O."/>
            <person name="Sun Y."/>
            <person name="Lan Y."/>
            <person name="Juniper S.K."/>
            <person name="Young C.R."/>
            <person name="Angers B."/>
            <person name="Qian P.Y."/>
        </authorList>
    </citation>
    <scope>NUCLEOTIDE SEQUENCE</scope>
    <source>
        <strain evidence="9">P08H-3</strain>
    </source>
</reference>
<keyword evidence="7" id="KW-0560">Oxidoreductase</keyword>
<accession>A0AAD9K3S3</accession>
<evidence type="ECO:0000256" key="6">
    <source>
        <dbReference type="ARBA" id="ARBA00022827"/>
    </source>
</evidence>
<dbReference type="Pfam" id="PF01593">
    <property type="entry name" value="Amino_oxidase"/>
    <property type="match status" value="1"/>
</dbReference>
<dbReference type="InterPro" id="IPR050281">
    <property type="entry name" value="Flavin_monoamine_oxidase"/>
</dbReference>
<evidence type="ECO:0000256" key="1">
    <source>
        <dbReference type="ARBA" id="ARBA00001974"/>
    </source>
</evidence>
<protein>
    <recommendedName>
        <fullName evidence="8">Amine oxidase domain-containing protein</fullName>
    </recommendedName>
</protein>
<evidence type="ECO:0000256" key="7">
    <source>
        <dbReference type="ARBA" id="ARBA00023002"/>
    </source>
</evidence>
<keyword evidence="5" id="KW-0285">Flavoprotein</keyword>
<comment type="subcellular location">
    <subcellularLocation>
        <location evidence="2">Cytoplasm</location>
    </subcellularLocation>
</comment>
<keyword evidence="4" id="KW-0963">Cytoplasm</keyword>
<comment type="similarity">
    <text evidence="3">Belongs to the flavin monoamine oxidase family.</text>
</comment>
<evidence type="ECO:0000256" key="2">
    <source>
        <dbReference type="ARBA" id="ARBA00004496"/>
    </source>
</evidence>
<evidence type="ECO:0000256" key="4">
    <source>
        <dbReference type="ARBA" id="ARBA00022490"/>
    </source>
</evidence>
<evidence type="ECO:0000313" key="9">
    <source>
        <dbReference type="EMBL" id="KAK2163395.1"/>
    </source>
</evidence>
<dbReference type="InterPro" id="IPR036188">
    <property type="entry name" value="FAD/NAD-bd_sf"/>
</dbReference>
<dbReference type="PANTHER" id="PTHR10742">
    <property type="entry name" value="FLAVIN MONOAMINE OXIDASE"/>
    <property type="match status" value="1"/>
</dbReference>
<dbReference type="PANTHER" id="PTHR10742:SF405">
    <property type="entry name" value="PEROXISOMAL N(1)-ACETYL-SPERMINE_SPERMIDINE OXIDASE"/>
    <property type="match status" value="1"/>
</dbReference>
<sequence>MKNTSCLTLTRLDTELSRSRCSFDLALPCLIPGLSGQKAEMGANWIHGIDLNPIYKIAVENNLLATHYSGRKLGQKIMFLTEDGEPVNAKIVEEVDWYFGMIMASCEDFYQSQIPTPYENDSVGAYVEREFGDKFRKYRGRDLKLRQMILQQRLLGESIISGCHLMNELALSEVGSFKELPGVHYVIPPGFESVVHILSHNIPKEKVLLDHAVSQIHWDSSVGGGNEAAAVCVECQNGKKIYADQVLVTVSLGYLKRHAGRLFSPPLPDVKLDAINRLEMGTVNKVVLEFDSQVLPDGVFRLEMIWNRENIENEDISESWVKKIGCYEAIADNVLVGKSGVLFWTLYGLSLVINARG</sequence>
<dbReference type="SUPFAM" id="SSF51905">
    <property type="entry name" value="FAD/NAD(P)-binding domain"/>
    <property type="match status" value="1"/>
</dbReference>
<name>A0AAD9K3S3_9ANNE</name>
<dbReference type="Proteomes" id="UP001208570">
    <property type="component" value="Unassembled WGS sequence"/>
</dbReference>
<dbReference type="EMBL" id="JAODUP010000080">
    <property type="protein sequence ID" value="KAK2163395.1"/>
    <property type="molecule type" value="Genomic_DNA"/>
</dbReference>